<protein>
    <submittedName>
        <fullName evidence="1">Uncharacterized protein</fullName>
    </submittedName>
</protein>
<dbReference type="RefSeq" id="WP_036109699.1">
    <property type="nucleotide sequence ID" value="NZ_JAJA02000001.1"/>
</dbReference>
<name>A0A108U698_9GAMM</name>
<gene>
    <name evidence="1" type="ORF">AZ78_0891</name>
</gene>
<evidence type="ECO:0000313" key="2">
    <source>
        <dbReference type="Proteomes" id="UP000023435"/>
    </source>
</evidence>
<dbReference type="AlphaFoldDB" id="A0A108U698"/>
<dbReference type="Proteomes" id="UP000023435">
    <property type="component" value="Unassembled WGS sequence"/>
</dbReference>
<dbReference type="EMBL" id="JAJA02000001">
    <property type="protein sequence ID" value="KWS03345.1"/>
    <property type="molecule type" value="Genomic_DNA"/>
</dbReference>
<keyword evidence="2" id="KW-1185">Reference proteome</keyword>
<accession>A0A108U698</accession>
<evidence type="ECO:0000313" key="1">
    <source>
        <dbReference type="EMBL" id="KWS03345.1"/>
    </source>
</evidence>
<organism evidence="1 2">
    <name type="scientific">Lysobacter capsici AZ78</name>
    <dbReference type="NCBI Taxonomy" id="1444315"/>
    <lineage>
        <taxon>Bacteria</taxon>
        <taxon>Pseudomonadati</taxon>
        <taxon>Pseudomonadota</taxon>
        <taxon>Gammaproteobacteria</taxon>
        <taxon>Lysobacterales</taxon>
        <taxon>Lysobacteraceae</taxon>
        <taxon>Lysobacter</taxon>
    </lineage>
</organism>
<sequence>MSEEPSRPTQWTQWTPARPWADFDAHQALSDAIWDSVSEPEWHYLNPAGGLSIWEARTDGSAIVIEYQADRIVAMQTSGGDAQRHLLNVTAPFGLIAEAHADASARIATTGTRPT</sequence>
<reference evidence="1 2" key="1">
    <citation type="journal article" date="2014" name="Genome Announc.">
        <title>Draft Genome Sequence of Lysobacter capsici AZ78, a Bacterium Antagonistic to Plant-Pathogenic Oomycetes.</title>
        <authorList>
            <person name="Puopolo G."/>
            <person name="Sonego P."/>
            <person name="Engelen K."/>
            <person name="Pertot I."/>
        </authorList>
    </citation>
    <scope>NUCLEOTIDE SEQUENCE [LARGE SCALE GENOMIC DNA]</scope>
    <source>
        <strain evidence="1 2">AZ78</strain>
    </source>
</reference>
<dbReference type="OrthoDB" id="6025336at2"/>
<proteinExistence type="predicted"/>
<comment type="caution">
    <text evidence="1">The sequence shown here is derived from an EMBL/GenBank/DDBJ whole genome shotgun (WGS) entry which is preliminary data.</text>
</comment>